<evidence type="ECO:0000256" key="5">
    <source>
        <dbReference type="ARBA" id="ARBA00022692"/>
    </source>
</evidence>
<accession>A0A5P2DF37</accession>
<evidence type="ECO:0000256" key="8">
    <source>
        <dbReference type="ARBA" id="ARBA00022989"/>
    </source>
</evidence>
<dbReference type="InterPro" id="IPR039421">
    <property type="entry name" value="Type_1_exporter"/>
</dbReference>
<keyword evidence="5 12" id="KW-0812">Transmembrane</keyword>
<dbReference type="SMART" id="SM00382">
    <property type="entry name" value="AAA"/>
    <property type="match status" value="1"/>
</dbReference>
<name>A0A5P2DF37_STRVZ</name>
<keyword evidence="8 12" id="KW-1133">Transmembrane helix</keyword>
<evidence type="ECO:0000256" key="2">
    <source>
        <dbReference type="ARBA" id="ARBA00022448"/>
    </source>
</evidence>
<dbReference type="InterPro" id="IPR017871">
    <property type="entry name" value="ABC_transporter-like_CS"/>
</dbReference>
<keyword evidence="9 12" id="KW-0472">Membrane</keyword>
<dbReference type="CDD" id="cd18550">
    <property type="entry name" value="ABC_6TM_exporter_like"/>
    <property type="match status" value="1"/>
</dbReference>
<dbReference type="OrthoDB" id="9806127at2"/>
<dbReference type="SUPFAM" id="SSF52540">
    <property type="entry name" value="P-loop containing nucleoside triphosphate hydrolases"/>
    <property type="match status" value="1"/>
</dbReference>
<keyword evidence="6" id="KW-0547">Nucleotide-binding</keyword>
<dbReference type="InterPro" id="IPR036640">
    <property type="entry name" value="ABC1_TM_sf"/>
</dbReference>
<evidence type="ECO:0000259" key="14">
    <source>
        <dbReference type="PROSITE" id="PS50929"/>
    </source>
</evidence>
<dbReference type="GO" id="GO:0016887">
    <property type="term" value="F:ATP hydrolysis activity"/>
    <property type="evidence" value="ECO:0007669"/>
    <property type="project" value="InterPro"/>
</dbReference>
<dbReference type="PROSITE" id="PS00211">
    <property type="entry name" value="ABC_TRANSPORTER_1"/>
    <property type="match status" value="1"/>
</dbReference>
<evidence type="ECO:0000259" key="13">
    <source>
        <dbReference type="PROSITE" id="PS50893"/>
    </source>
</evidence>
<feature type="transmembrane region" description="Helical" evidence="12">
    <location>
        <begin position="270"/>
        <end position="288"/>
    </location>
</feature>
<comment type="similarity">
    <text evidence="10">Belongs to the ABC transporter superfamily. Siderophore-Fe(3+) uptake transporter (SIUT) (TC 3.A.1.21) family.</text>
</comment>
<sequence length="620" mass="66808">MPHDEPKWIPSKDPLDPDRPAPAEQPRELRRIVGLFRPYRGRLAVVGLLVGASSLVGVASPFMLREILDVAIPQGRTGLLSLLALGMILTAVVTSVFGVLQTFISTTVGQRVMHDLRTAVYAQLQRMPLAFFTRTRTGEVQSRIANDIGGMQATVTSTATSLVSNLTAVIATVVAMLALDWRLTLVSLLLLPVFVWISRRVGHERKRITTKRQKQMAAMAATVTESLSVSGILLGRTMGRSESLTAAFSAESEKLVDLEVRSSMAGRWRMSTIGIVMAAMPALIYWAAGLALQAGAPSLSVGTLVAFVTLQQGLFRPAVSLLSTGVQIQTSLALFARIFEYLDLPVDITERADAVRLDRAKGEVTLEDVHFTYDTKNGPTLAGIDITVPAGGSLAVVGPTGSGKSTLSYLVPRLYDVTGGRVALDGVDVRDLDFDSLARSIGVVSQETYLFHASVADNLRFAKPDATDEEIAEAARAAQIHDHIASLPDGYDTLVGERGYRFSGGEKQRLAIARTILRDPPVLILDEATSALDTRTEHAVQQAIDNLSAGRTTITIAHRLSTVRDADQIVVLDAGRIAERGTHEELLKADGRYAALVRRDRDAALAPEPPEGFQLAPVNA</sequence>
<evidence type="ECO:0000256" key="11">
    <source>
        <dbReference type="SAM" id="MobiDB-lite"/>
    </source>
</evidence>
<dbReference type="PANTHER" id="PTHR43394">
    <property type="entry name" value="ATP-DEPENDENT PERMEASE MDL1, MITOCHONDRIAL"/>
    <property type="match status" value="1"/>
</dbReference>
<dbReference type="Pfam" id="PF00664">
    <property type="entry name" value="ABC_membrane"/>
    <property type="match status" value="1"/>
</dbReference>
<dbReference type="GO" id="GO:0090374">
    <property type="term" value="P:oligopeptide export from mitochondrion"/>
    <property type="evidence" value="ECO:0007669"/>
    <property type="project" value="TreeGrafter"/>
</dbReference>
<evidence type="ECO:0000256" key="3">
    <source>
        <dbReference type="ARBA" id="ARBA00022475"/>
    </source>
</evidence>
<evidence type="ECO:0000256" key="1">
    <source>
        <dbReference type="ARBA" id="ARBA00004429"/>
    </source>
</evidence>
<gene>
    <name evidence="15" type="ORF">DEJ51_03215</name>
</gene>
<feature type="transmembrane region" description="Helical" evidence="12">
    <location>
        <begin position="185"/>
        <end position="202"/>
    </location>
</feature>
<keyword evidence="4" id="KW-0997">Cell inner membrane</keyword>
<dbReference type="EMBL" id="CP029189">
    <property type="protein sequence ID" value="QES53383.1"/>
    <property type="molecule type" value="Genomic_DNA"/>
</dbReference>
<organism evidence="15 16">
    <name type="scientific">Streptomyces venezuelae</name>
    <dbReference type="NCBI Taxonomy" id="54571"/>
    <lineage>
        <taxon>Bacteria</taxon>
        <taxon>Bacillati</taxon>
        <taxon>Actinomycetota</taxon>
        <taxon>Actinomycetes</taxon>
        <taxon>Kitasatosporales</taxon>
        <taxon>Streptomycetaceae</taxon>
        <taxon>Streptomyces</taxon>
    </lineage>
</organism>
<evidence type="ECO:0000256" key="4">
    <source>
        <dbReference type="ARBA" id="ARBA00022519"/>
    </source>
</evidence>
<feature type="transmembrane region" description="Helical" evidence="12">
    <location>
        <begin position="159"/>
        <end position="179"/>
    </location>
</feature>
<keyword evidence="7 15" id="KW-0067">ATP-binding</keyword>
<feature type="domain" description="ABC transporter" evidence="13">
    <location>
        <begin position="364"/>
        <end position="599"/>
    </location>
</feature>
<dbReference type="FunFam" id="3.40.50.300:FF:000221">
    <property type="entry name" value="Multidrug ABC transporter ATP-binding protein"/>
    <property type="match status" value="1"/>
</dbReference>
<dbReference type="RefSeq" id="WP_150256083.1">
    <property type="nucleotide sequence ID" value="NZ_CP029189.1"/>
</dbReference>
<dbReference type="PROSITE" id="PS50929">
    <property type="entry name" value="ABC_TM1F"/>
    <property type="match status" value="1"/>
</dbReference>
<dbReference type="AlphaFoldDB" id="A0A5P2DF37"/>
<feature type="region of interest" description="Disordered" evidence="11">
    <location>
        <begin position="1"/>
        <end position="24"/>
    </location>
</feature>
<feature type="domain" description="ABC transmembrane type-1" evidence="14">
    <location>
        <begin position="44"/>
        <end position="330"/>
    </location>
</feature>
<dbReference type="GO" id="GO:0005524">
    <property type="term" value="F:ATP binding"/>
    <property type="evidence" value="ECO:0007669"/>
    <property type="project" value="UniProtKB-KW"/>
</dbReference>
<evidence type="ECO:0000256" key="9">
    <source>
        <dbReference type="ARBA" id="ARBA00023136"/>
    </source>
</evidence>
<comment type="subcellular location">
    <subcellularLocation>
        <location evidence="1">Cell inner membrane</location>
        <topology evidence="1">Multi-pass membrane protein</topology>
    </subcellularLocation>
</comment>
<feature type="transmembrane region" description="Helical" evidence="12">
    <location>
        <begin position="39"/>
        <end position="59"/>
    </location>
</feature>
<dbReference type="InterPro" id="IPR011527">
    <property type="entry name" value="ABC1_TM_dom"/>
</dbReference>
<dbReference type="SUPFAM" id="SSF90123">
    <property type="entry name" value="ABC transporter transmembrane region"/>
    <property type="match status" value="1"/>
</dbReference>
<evidence type="ECO:0000256" key="10">
    <source>
        <dbReference type="ARBA" id="ARBA00023455"/>
    </source>
</evidence>
<dbReference type="GO" id="GO:0005886">
    <property type="term" value="C:plasma membrane"/>
    <property type="evidence" value="ECO:0007669"/>
    <property type="project" value="UniProtKB-SubCell"/>
</dbReference>
<dbReference type="Gene3D" id="1.20.1560.10">
    <property type="entry name" value="ABC transporter type 1, transmembrane domain"/>
    <property type="match status" value="1"/>
</dbReference>
<dbReference type="Pfam" id="PF00005">
    <property type="entry name" value="ABC_tran"/>
    <property type="match status" value="1"/>
</dbReference>
<evidence type="ECO:0000256" key="6">
    <source>
        <dbReference type="ARBA" id="ARBA00022741"/>
    </source>
</evidence>
<evidence type="ECO:0000256" key="7">
    <source>
        <dbReference type="ARBA" id="ARBA00022840"/>
    </source>
</evidence>
<evidence type="ECO:0000256" key="12">
    <source>
        <dbReference type="SAM" id="Phobius"/>
    </source>
</evidence>
<evidence type="ECO:0000313" key="16">
    <source>
        <dbReference type="Proteomes" id="UP000324101"/>
    </source>
</evidence>
<protein>
    <submittedName>
        <fullName evidence="15">Multidrug ABC transporter ATP-binding protein</fullName>
    </submittedName>
</protein>
<keyword evidence="2" id="KW-0813">Transport</keyword>
<keyword evidence="3" id="KW-1003">Cell membrane</keyword>
<dbReference type="InterPro" id="IPR027417">
    <property type="entry name" value="P-loop_NTPase"/>
</dbReference>
<reference evidence="15 16" key="1">
    <citation type="submission" date="2018-05" db="EMBL/GenBank/DDBJ databases">
        <title>Streptomyces venezuelae.</title>
        <authorList>
            <person name="Kim W."/>
            <person name="Lee N."/>
            <person name="Cho B.-K."/>
        </authorList>
    </citation>
    <scope>NUCLEOTIDE SEQUENCE [LARGE SCALE GENOMIC DNA]</scope>
    <source>
        <strain evidence="15 16">ATCC 21018</strain>
    </source>
</reference>
<dbReference type="InterPro" id="IPR003439">
    <property type="entry name" value="ABC_transporter-like_ATP-bd"/>
</dbReference>
<dbReference type="InterPro" id="IPR003593">
    <property type="entry name" value="AAA+_ATPase"/>
</dbReference>
<dbReference type="PROSITE" id="PS50893">
    <property type="entry name" value="ABC_TRANSPORTER_2"/>
    <property type="match status" value="1"/>
</dbReference>
<feature type="compositionally biased region" description="Basic and acidic residues" evidence="11">
    <location>
        <begin position="13"/>
        <end position="24"/>
    </location>
</feature>
<feature type="transmembrane region" description="Helical" evidence="12">
    <location>
        <begin position="79"/>
        <end position="104"/>
    </location>
</feature>
<evidence type="ECO:0000313" key="15">
    <source>
        <dbReference type="EMBL" id="QES53383.1"/>
    </source>
</evidence>
<proteinExistence type="inferred from homology"/>
<dbReference type="Gene3D" id="3.40.50.300">
    <property type="entry name" value="P-loop containing nucleotide triphosphate hydrolases"/>
    <property type="match status" value="1"/>
</dbReference>
<dbReference type="GO" id="GO:0015421">
    <property type="term" value="F:ABC-type oligopeptide transporter activity"/>
    <property type="evidence" value="ECO:0007669"/>
    <property type="project" value="TreeGrafter"/>
</dbReference>
<dbReference type="PANTHER" id="PTHR43394:SF1">
    <property type="entry name" value="ATP-BINDING CASSETTE SUB-FAMILY B MEMBER 10, MITOCHONDRIAL"/>
    <property type="match status" value="1"/>
</dbReference>
<dbReference type="Proteomes" id="UP000324101">
    <property type="component" value="Chromosome"/>
</dbReference>